<dbReference type="PANTHER" id="PTHR14320:SF2">
    <property type="entry name" value="COILED-COIL DOMAIN-CONTAINING PROTEIN 181"/>
    <property type="match status" value="1"/>
</dbReference>
<keyword evidence="9" id="KW-0175">Coiled coil</keyword>
<feature type="region of interest" description="Disordered" evidence="14">
    <location>
        <begin position="1"/>
        <end position="50"/>
    </location>
</feature>
<evidence type="ECO:0000256" key="12">
    <source>
        <dbReference type="ARBA" id="ARBA00023273"/>
    </source>
</evidence>
<dbReference type="Proteomes" id="UP000677228">
    <property type="component" value="Unassembled WGS sequence"/>
</dbReference>
<feature type="compositionally biased region" description="Low complexity" evidence="14">
    <location>
        <begin position="310"/>
        <end position="321"/>
    </location>
</feature>
<evidence type="ECO:0000313" key="15">
    <source>
        <dbReference type="EMBL" id="CAF0758736.1"/>
    </source>
</evidence>
<feature type="region of interest" description="Disordered" evidence="14">
    <location>
        <begin position="403"/>
        <end position="488"/>
    </location>
</feature>
<evidence type="ECO:0000256" key="2">
    <source>
        <dbReference type="ARBA" id="ARBA00004230"/>
    </source>
</evidence>
<dbReference type="Proteomes" id="UP000682733">
    <property type="component" value="Unassembled WGS sequence"/>
</dbReference>
<dbReference type="GO" id="GO:0031514">
    <property type="term" value="C:motile cilium"/>
    <property type="evidence" value="ECO:0007669"/>
    <property type="project" value="UniProtKB-SubCell"/>
</dbReference>
<feature type="compositionally biased region" description="Polar residues" evidence="14">
    <location>
        <begin position="351"/>
        <end position="389"/>
    </location>
</feature>
<organism evidence="16 19">
    <name type="scientific">Didymodactylos carnosus</name>
    <dbReference type="NCBI Taxonomy" id="1234261"/>
    <lineage>
        <taxon>Eukaryota</taxon>
        <taxon>Metazoa</taxon>
        <taxon>Spiralia</taxon>
        <taxon>Gnathifera</taxon>
        <taxon>Rotifera</taxon>
        <taxon>Eurotatoria</taxon>
        <taxon>Bdelloidea</taxon>
        <taxon>Philodinida</taxon>
        <taxon>Philodinidae</taxon>
        <taxon>Didymodactylos</taxon>
    </lineage>
</organism>
<feature type="compositionally biased region" description="Acidic residues" evidence="14">
    <location>
        <begin position="249"/>
        <end position="259"/>
    </location>
</feature>
<feature type="compositionally biased region" description="Basic and acidic residues" evidence="14">
    <location>
        <begin position="403"/>
        <end position="485"/>
    </location>
</feature>
<evidence type="ECO:0000313" key="19">
    <source>
        <dbReference type="Proteomes" id="UP000663829"/>
    </source>
</evidence>
<dbReference type="GO" id="GO:0008017">
    <property type="term" value="F:microtubule binding"/>
    <property type="evidence" value="ECO:0007669"/>
    <property type="project" value="InterPro"/>
</dbReference>
<evidence type="ECO:0000256" key="6">
    <source>
        <dbReference type="ARBA" id="ARBA00022490"/>
    </source>
</evidence>
<dbReference type="PANTHER" id="PTHR14320">
    <property type="entry name" value="COILED-COIL DOMAIN-CONTAINING PROTEIN 181"/>
    <property type="match status" value="1"/>
</dbReference>
<dbReference type="OrthoDB" id="10050441at2759"/>
<comment type="subunit">
    <text evidence="13">Homodimer. Interacts with HOOK1. Interacts with HOOK2. Interacts with HOOK3.</text>
</comment>
<dbReference type="GO" id="GO:0005874">
    <property type="term" value="C:microtubule"/>
    <property type="evidence" value="ECO:0007669"/>
    <property type="project" value="UniProtKB-KW"/>
</dbReference>
<evidence type="ECO:0000256" key="14">
    <source>
        <dbReference type="SAM" id="MobiDB-lite"/>
    </source>
</evidence>
<name>A0A814GYA5_9BILA</name>
<evidence type="ECO:0000313" key="18">
    <source>
        <dbReference type="EMBL" id="CAF3773993.1"/>
    </source>
</evidence>
<dbReference type="EMBL" id="CAJNOK010000516">
    <property type="protein sequence ID" value="CAF0758736.1"/>
    <property type="molecule type" value="Genomic_DNA"/>
</dbReference>
<evidence type="ECO:0000256" key="13">
    <source>
        <dbReference type="ARBA" id="ARBA00047162"/>
    </source>
</evidence>
<accession>A0A814GYA5</accession>
<dbReference type="AlphaFoldDB" id="A0A814GYA5"/>
<evidence type="ECO:0000256" key="8">
    <source>
        <dbReference type="ARBA" id="ARBA00022846"/>
    </source>
</evidence>
<keyword evidence="7" id="KW-0493">Microtubule</keyword>
<gene>
    <name evidence="16" type="ORF">GPM918_LOCUS13839</name>
    <name evidence="15" type="ORF">OVA965_LOCUS2433</name>
    <name evidence="18" type="ORF">SRO942_LOCUS13839</name>
    <name evidence="17" type="ORF">TMI583_LOCUS2433</name>
</gene>
<feature type="compositionally biased region" description="Polar residues" evidence="14">
    <location>
        <begin position="1"/>
        <end position="43"/>
    </location>
</feature>
<feature type="compositionally biased region" description="Basic and acidic residues" evidence="14">
    <location>
        <begin position="226"/>
        <end position="235"/>
    </location>
</feature>
<evidence type="ECO:0000256" key="10">
    <source>
        <dbReference type="ARBA" id="ARBA00023069"/>
    </source>
</evidence>
<comment type="similarity">
    <text evidence="4">Belongs to the CCDC181 family.</text>
</comment>
<reference evidence="16" key="1">
    <citation type="submission" date="2021-02" db="EMBL/GenBank/DDBJ databases">
        <authorList>
            <person name="Nowell W R."/>
        </authorList>
    </citation>
    <scope>NUCLEOTIDE SEQUENCE</scope>
</reference>
<evidence type="ECO:0000313" key="16">
    <source>
        <dbReference type="EMBL" id="CAF1002575.1"/>
    </source>
</evidence>
<dbReference type="EMBL" id="CAJNOQ010003243">
    <property type="protein sequence ID" value="CAF1002575.1"/>
    <property type="molecule type" value="Genomic_DNA"/>
</dbReference>
<evidence type="ECO:0000256" key="1">
    <source>
        <dbReference type="ARBA" id="ARBA00002213"/>
    </source>
</evidence>
<keyword evidence="11" id="KW-0206">Cytoskeleton</keyword>
<comment type="subcellular location">
    <subcellularLocation>
        <location evidence="2">Cell projection</location>
        <location evidence="2">Cilium</location>
        <location evidence="2">Flagellum</location>
    </subcellularLocation>
    <subcellularLocation>
        <location evidence="3">Cytoplasm</location>
        <location evidence="3">Cytoskeleton</location>
    </subcellularLocation>
</comment>
<keyword evidence="12" id="KW-0966">Cell projection</keyword>
<evidence type="ECO:0000256" key="7">
    <source>
        <dbReference type="ARBA" id="ARBA00022701"/>
    </source>
</evidence>
<feature type="region of interest" description="Disordered" evidence="14">
    <location>
        <begin position="300"/>
        <end position="389"/>
    </location>
</feature>
<feature type="region of interest" description="Disordered" evidence="14">
    <location>
        <begin position="167"/>
        <end position="206"/>
    </location>
</feature>
<comment type="caution">
    <text evidence="16">The sequence shown here is derived from an EMBL/GenBank/DDBJ whole genome shotgun (WGS) entry which is preliminary data.</text>
</comment>
<evidence type="ECO:0000256" key="5">
    <source>
        <dbReference type="ARBA" id="ARBA00022306"/>
    </source>
</evidence>
<dbReference type="EMBL" id="CAJOBC010003243">
    <property type="protein sequence ID" value="CAF3773993.1"/>
    <property type="molecule type" value="Genomic_DNA"/>
</dbReference>
<dbReference type="InterPro" id="IPR026687">
    <property type="entry name" value="CCDC181"/>
</dbReference>
<dbReference type="EMBL" id="CAJOBA010000516">
    <property type="protein sequence ID" value="CAF3538335.1"/>
    <property type="molecule type" value="Genomic_DNA"/>
</dbReference>
<evidence type="ECO:0000256" key="4">
    <source>
        <dbReference type="ARBA" id="ARBA00005737"/>
    </source>
</evidence>
<evidence type="ECO:0000313" key="17">
    <source>
        <dbReference type="EMBL" id="CAF3538335.1"/>
    </source>
</evidence>
<feature type="compositionally biased region" description="Polar residues" evidence="14">
    <location>
        <begin position="322"/>
        <end position="334"/>
    </location>
</feature>
<feature type="compositionally biased region" description="Polar residues" evidence="14">
    <location>
        <begin position="197"/>
        <end position="206"/>
    </location>
</feature>
<sequence length="567" mass="66290">MTTTVDRPNQFSSYDRTPFRNNYSSFSDSSAAQTRRLQGTSTLPRPGQHLDDADLLTWKRQYANIGLREQNMLSNSAEDLSQLDRIPFQYGIYGNEYNDMDTNMDDDDDLHFGIEHNYDYEAVIKDRLKKVNAEFEHDQTPAELNHRQRVSFDAVVKAVDIVHDDAEEDGYEVQKGSSVTDQEEDKNTDSDLYTVPLNDTQPKSGPSLLQQLKAMQFHGALPIERFSPRNSKDETQQTFVPSNTKNENENENDEIEDLTDSSAKKTLTTLNNESNSNQMVVAINGVFDLKNEDDYLAKKNLTKEEQPQNSKQVKVPSSKVSFESTESTTNLNQNESKRIHTLSPIKRPKSSDITSSKNRTITESKPGSRPKSANITKSTDNLYPNKTSSGVNFAELNRVFVEKKKQQQKEELRREREAEEKREKDRLKAKQSFERWSKDKDTEKKRLEEERRKKLQEEQAQKSKEDAEKEEKIAINRKKWEERKRQQTLSENELKKLREEEELEDLRKTGTGHRAFHRWLRQKYEQSLEEKRQLRLEARRLRRRQKKSLKRYRLDQDLQLAKSFGYS</sequence>
<keyword evidence="10" id="KW-0969">Cilium</keyword>
<feature type="region of interest" description="Disordered" evidence="14">
    <location>
        <begin position="225"/>
        <end position="262"/>
    </location>
</feature>
<evidence type="ECO:0000256" key="11">
    <source>
        <dbReference type="ARBA" id="ARBA00023212"/>
    </source>
</evidence>
<evidence type="ECO:0000256" key="9">
    <source>
        <dbReference type="ARBA" id="ARBA00023054"/>
    </source>
</evidence>
<evidence type="ECO:0000256" key="3">
    <source>
        <dbReference type="ARBA" id="ARBA00004245"/>
    </source>
</evidence>
<keyword evidence="19" id="KW-1185">Reference proteome</keyword>
<dbReference type="Proteomes" id="UP000681722">
    <property type="component" value="Unassembled WGS sequence"/>
</dbReference>
<protein>
    <recommendedName>
        <fullName evidence="5">Coiled-coil domain-containing protein 181</fullName>
    </recommendedName>
</protein>
<dbReference type="Proteomes" id="UP000663829">
    <property type="component" value="Unassembled WGS sequence"/>
</dbReference>
<keyword evidence="8" id="KW-0282">Flagellum</keyword>
<comment type="function">
    <text evidence="1">Microtubule-binding protein that localizes to the microtubular manchette of elongating spermatids.</text>
</comment>
<proteinExistence type="inferred from homology"/>
<keyword evidence="6" id="KW-0963">Cytoplasm</keyword>